<protein>
    <recommendedName>
        <fullName evidence="3">Ubiquinone biosynthesis protein</fullName>
    </recommendedName>
</protein>
<dbReference type="InterPro" id="IPR007715">
    <property type="entry name" value="Coq4"/>
</dbReference>
<proteinExistence type="predicted"/>
<dbReference type="EMBL" id="CP029479">
    <property type="protein sequence ID" value="AWM77747.1"/>
    <property type="molecule type" value="Genomic_DNA"/>
</dbReference>
<dbReference type="Pfam" id="PF05019">
    <property type="entry name" value="Coq4"/>
    <property type="match status" value="1"/>
</dbReference>
<dbReference type="KEGG" id="phb:HYN04_08205"/>
<dbReference type="PANTHER" id="PTHR12922:SF7">
    <property type="entry name" value="UBIQUINONE BIOSYNTHESIS PROTEIN COQ4 HOMOLOG, MITOCHONDRIAL"/>
    <property type="match status" value="1"/>
</dbReference>
<gene>
    <name evidence="1" type="ORF">HYN04_08205</name>
</gene>
<reference evidence="2" key="1">
    <citation type="submission" date="2018-05" db="EMBL/GenBank/DDBJ databases">
        <title>Genome sequencing of Phenylobacterium sp. HYN0004.</title>
        <authorList>
            <person name="Yi H."/>
            <person name="Baek C."/>
        </authorList>
    </citation>
    <scope>NUCLEOTIDE SEQUENCE [LARGE SCALE GENOMIC DNA]</scope>
    <source>
        <strain evidence="2">HYN0004</strain>
    </source>
</reference>
<evidence type="ECO:0000313" key="1">
    <source>
        <dbReference type="EMBL" id="AWM77747.1"/>
    </source>
</evidence>
<evidence type="ECO:0008006" key="3">
    <source>
        <dbReference type="Google" id="ProtNLM"/>
    </source>
</evidence>
<dbReference type="OrthoDB" id="5723450at2"/>
<evidence type="ECO:0000313" key="2">
    <source>
        <dbReference type="Proteomes" id="UP000247763"/>
    </source>
</evidence>
<organism evidence="1 2">
    <name type="scientific">Phenylobacterium parvum</name>
    <dbReference type="NCBI Taxonomy" id="2201350"/>
    <lineage>
        <taxon>Bacteria</taxon>
        <taxon>Pseudomonadati</taxon>
        <taxon>Pseudomonadota</taxon>
        <taxon>Alphaproteobacteria</taxon>
        <taxon>Caulobacterales</taxon>
        <taxon>Caulobacteraceae</taxon>
        <taxon>Phenylobacterium</taxon>
    </lineage>
</organism>
<accession>A0A2Z3HPP7</accession>
<dbReference type="PANTHER" id="PTHR12922">
    <property type="entry name" value="UBIQUINONE BIOSYNTHESIS PROTEIN"/>
    <property type="match status" value="1"/>
</dbReference>
<keyword evidence="2" id="KW-1185">Reference proteome</keyword>
<sequence length="241" mass="27669">MPKRSEVMSGAEIIDRGFAKKFLRAADAPLDYGVYLLFHDWWAEAPQKAIDSYSRELASIPEAAPLLASRYISEPLSLERLAECAPGTLGHAYRRFILDNKLEQNLGRNYRRFNEELTSSGKLDRLPPDLSYMMVRGFQIHDFLHVLTGYEADNWGELALAAFYLAQLRFPYHAMRVAVTTAHMAFVRPGLIVDAMDAFVDGWSYGRSARNLNFERWEDELDTPLDQLRARMNLNREKFAV</sequence>
<dbReference type="GO" id="GO:0006744">
    <property type="term" value="P:ubiquinone biosynthetic process"/>
    <property type="evidence" value="ECO:0007669"/>
    <property type="project" value="InterPro"/>
</dbReference>
<dbReference type="Proteomes" id="UP000247763">
    <property type="component" value="Chromosome"/>
</dbReference>
<name>A0A2Z3HPP7_9CAUL</name>
<dbReference type="AlphaFoldDB" id="A0A2Z3HPP7"/>